<dbReference type="InterPro" id="IPR017946">
    <property type="entry name" value="PLC-like_Pdiesterase_TIM-brl"/>
</dbReference>
<reference evidence="2 3" key="1">
    <citation type="submission" date="2019-07" db="EMBL/GenBank/DDBJ databases">
        <title>Whole genome shotgun sequence of Cerasibacillus quisquiliarum NBRC 102429.</title>
        <authorList>
            <person name="Hosoyama A."/>
            <person name="Uohara A."/>
            <person name="Ohji S."/>
            <person name="Ichikawa N."/>
        </authorList>
    </citation>
    <scope>NUCLEOTIDE SEQUENCE [LARGE SCALE GENOMIC DNA]</scope>
    <source>
        <strain evidence="2 3">NBRC 102429</strain>
    </source>
</reference>
<dbReference type="PROSITE" id="PS51704">
    <property type="entry name" value="GP_PDE"/>
    <property type="match status" value="1"/>
</dbReference>
<evidence type="ECO:0000313" key="3">
    <source>
        <dbReference type="Proteomes" id="UP000321491"/>
    </source>
</evidence>
<proteinExistence type="predicted"/>
<feature type="domain" description="GP-PDE" evidence="1">
    <location>
        <begin position="3"/>
        <end position="238"/>
    </location>
</feature>
<dbReference type="CDD" id="cd08563">
    <property type="entry name" value="GDPD_TtGDE_like"/>
    <property type="match status" value="1"/>
</dbReference>
<sequence length="243" mass="28431">MGGKIFAHRGASQLAPENTMPAFELAYQLKADAIETDVQLTKDRIPVLFHDIRLNRTTNQKGYIKDFTYEQLTKLDAGSWFSKKYIGTSIVSLEDFLKWVEDKPLMINLELKNHKIAYKHLEEIVLEMIEYFQMEERIILSSFNPASVQRLAKMTHIQTAFLTSKRRTDLVEYAQSLGATALHIQYRLLRGNIVEQSRNRNMPLRVYTVNKRRQLLRCFQKKCDGIITDVPHKAQRIRNLFRI</sequence>
<name>A0A511UX04_9BACI</name>
<dbReference type="Gene3D" id="3.20.20.190">
    <property type="entry name" value="Phosphatidylinositol (PI) phosphodiesterase"/>
    <property type="match status" value="1"/>
</dbReference>
<dbReference type="GO" id="GO:0008081">
    <property type="term" value="F:phosphoric diester hydrolase activity"/>
    <property type="evidence" value="ECO:0007669"/>
    <property type="project" value="InterPro"/>
</dbReference>
<evidence type="ECO:0000259" key="1">
    <source>
        <dbReference type="PROSITE" id="PS51704"/>
    </source>
</evidence>
<dbReference type="AlphaFoldDB" id="A0A511UX04"/>
<dbReference type="InterPro" id="IPR030395">
    <property type="entry name" value="GP_PDE_dom"/>
</dbReference>
<organism evidence="2 3">
    <name type="scientific">Cerasibacillus quisquiliarum</name>
    <dbReference type="NCBI Taxonomy" id="227865"/>
    <lineage>
        <taxon>Bacteria</taxon>
        <taxon>Bacillati</taxon>
        <taxon>Bacillota</taxon>
        <taxon>Bacilli</taxon>
        <taxon>Bacillales</taxon>
        <taxon>Bacillaceae</taxon>
        <taxon>Cerasibacillus</taxon>
    </lineage>
</organism>
<dbReference type="SUPFAM" id="SSF51695">
    <property type="entry name" value="PLC-like phosphodiesterases"/>
    <property type="match status" value="1"/>
</dbReference>
<protein>
    <submittedName>
        <fullName evidence="2">Glycerophosphoryl diester phosphodiesterase</fullName>
    </submittedName>
</protein>
<dbReference type="PANTHER" id="PTHR46211:SF1">
    <property type="entry name" value="GLYCEROPHOSPHODIESTER PHOSPHODIESTERASE, CYTOPLASMIC"/>
    <property type="match status" value="1"/>
</dbReference>
<keyword evidence="3" id="KW-1185">Reference proteome</keyword>
<gene>
    <name evidence="2" type="primary">glpQ_1</name>
    <name evidence="2" type="ORF">CQU01_14030</name>
</gene>
<accession>A0A511UX04</accession>
<comment type="caution">
    <text evidence="2">The sequence shown here is derived from an EMBL/GenBank/DDBJ whole genome shotgun (WGS) entry which is preliminary data.</text>
</comment>
<evidence type="ECO:0000313" key="2">
    <source>
        <dbReference type="EMBL" id="GEN31165.1"/>
    </source>
</evidence>
<dbReference type="RefSeq" id="WP_146937106.1">
    <property type="nucleotide sequence ID" value="NZ_BJXW01000012.1"/>
</dbReference>
<dbReference type="GO" id="GO:0006629">
    <property type="term" value="P:lipid metabolic process"/>
    <property type="evidence" value="ECO:0007669"/>
    <property type="project" value="InterPro"/>
</dbReference>
<dbReference type="Pfam" id="PF03009">
    <property type="entry name" value="GDPD"/>
    <property type="match status" value="1"/>
</dbReference>
<dbReference type="Proteomes" id="UP000321491">
    <property type="component" value="Unassembled WGS sequence"/>
</dbReference>
<dbReference type="EMBL" id="BJXW01000012">
    <property type="protein sequence ID" value="GEN31165.1"/>
    <property type="molecule type" value="Genomic_DNA"/>
</dbReference>
<dbReference type="PANTHER" id="PTHR46211">
    <property type="entry name" value="GLYCEROPHOSPHORYL DIESTER PHOSPHODIESTERASE"/>
    <property type="match status" value="1"/>
</dbReference>
<dbReference type="OrthoDB" id="384721at2"/>